<sequence length="115" mass="12764">MQPHELPCASARVPGSIRYQPLFVSCARMSATCVCTYAWERRNLTFIDLCPRTYTPCGHTCRDDNGSSRDGSAHNKKWQPLSITFSSLSCSLLRKTSTRSHHGTNFLLAPTVTGV</sequence>
<name>A0ABU6UQF0_9FABA</name>
<accession>A0ABU6UQF0</accession>
<comment type="caution">
    <text evidence="1">The sequence shown here is derived from an EMBL/GenBank/DDBJ whole genome shotgun (WGS) entry which is preliminary data.</text>
</comment>
<evidence type="ECO:0000313" key="2">
    <source>
        <dbReference type="Proteomes" id="UP001341840"/>
    </source>
</evidence>
<keyword evidence="2" id="KW-1185">Reference proteome</keyword>
<protein>
    <submittedName>
        <fullName evidence="1">Uncharacterized protein</fullName>
    </submittedName>
</protein>
<reference evidence="1 2" key="1">
    <citation type="journal article" date="2023" name="Plants (Basel)">
        <title>Bridging the Gap: Combining Genomics and Transcriptomics Approaches to Understand Stylosanthes scabra, an Orphan Legume from the Brazilian Caatinga.</title>
        <authorList>
            <person name="Ferreira-Neto J.R.C."/>
            <person name="da Silva M.D."/>
            <person name="Binneck E."/>
            <person name="de Melo N.F."/>
            <person name="da Silva R.H."/>
            <person name="de Melo A.L.T.M."/>
            <person name="Pandolfi V."/>
            <person name="Bustamante F.O."/>
            <person name="Brasileiro-Vidal A.C."/>
            <person name="Benko-Iseppon A.M."/>
        </authorList>
    </citation>
    <scope>NUCLEOTIDE SEQUENCE [LARGE SCALE GENOMIC DNA]</scope>
    <source>
        <tissue evidence="1">Leaves</tissue>
    </source>
</reference>
<dbReference type="EMBL" id="JASCZI010122020">
    <property type="protein sequence ID" value="MED6163532.1"/>
    <property type="molecule type" value="Genomic_DNA"/>
</dbReference>
<evidence type="ECO:0000313" key="1">
    <source>
        <dbReference type="EMBL" id="MED6163532.1"/>
    </source>
</evidence>
<gene>
    <name evidence="1" type="ORF">PIB30_080874</name>
</gene>
<dbReference type="Proteomes" id="UP001341840">
    <property type="component" value="Unassembled WGS sequence"/>
</dbReference>
<organism evidence="1 2">
    <name type="scientific">Stylosanthes scabra</name>
    <dbReference type="NCBI Taxonomy" id="79078"/>
    <lineage>
        <taxon>Eukaryota</taxon>
        <taxon>Viridiplantae</taxon>
        <taxon>Streptophyta</taxon>
        <taxon>Embryophyta</taxon>
        <taxon>Tracheophyta</taxon>
        <taxon>Spermatophyta</taxon>
        <taxon>Magnoliopsida</taxon>
        <taxon>eudicotyledons</taxon>
        <taxon>Gunneridae</taxon>
        <taxon>Pentapetalae</taxon>
        <taxon>rosids</taxon>
        <taxon>fabids</taxon>
        <taxon>Fabales</taxon>
        <taxon>Fabaceae</taxon>
        <taxon>Papilionoideae</taxon>
        <taxon>50 kb inversion clade</taxon>
        <taxon>dalbergioids sensu lato</taxon>
        <taxon>Dalbergieae</taxon>
        <taxon>Pterocarpus clade</taxon>
        <taxon>Stylosanthes</taxon>
    </lineage>
</organism>
<proteinExistence type="predicted"/>